<feature type="transmembrane region" description="Helical" evidence="1">
    <location>
        <begin position="100"/>
        <end position="119"/>
    </location>
</feature>
<proteinExistence type="predicted"/>
<evidence type="ECO:0008006" key="4">
    <source>
        <dbReference type="Google" id="ProtNLM"/>
    </source>
</evidence>
<feature type="transmembrane region" description="Helical" evidence="1">
    <location>
        <begin position="12"/>
        <end position="30"/>
    </location>
</feature>
<evidence type="ECO:0000256" key="1">
    <source>
        <dbReference type="SAM" id="Phobius"/>
    </source>
</evidence>
<sequence length="254" mass="27026">MFTLTDTPVKFVALLLFFTFTTVWSLYQLARRQTGATLVSNLAHLAMSVVMFIMVPGTLWRPFVAVIPLPVLVGFFGVCTAWFVFLGVRGLAAAGPARKHGWHALGHAGMFGAMTWHLAGMLVRMQAMMARGGMGHGGMDHGDHGGMGHGGMEHGSGVDSATMVGVDPAIMVAIVGIPLMAYLLIAAIGNLKNAITPSPDIQDHAGHEAAGHGHYVAGNPRLAALADFAMNFGMFWMSTGLMVPLLPFFSYLAF</sequence>
<keyword evidence="3" id="KW-1185">Reference proteome</keyword>
<feature type="transmembrane region" description="Helical" evidence="1">
    <location>
        <begin position="66"/>
        <end position="88"/>
    </location>
</feature>
<feature type="transmembrane region" description="Helical" evidence="1">
    <location>
        <begin position="42"/>
        <end position="60"/>
    </location>
</feature>
<gene>
    <name evidence="2" type="ORF">AADG42_12475</name>
</gene>
<keyword evidence="1" id="KW-1133">Transmembrane helix</keyword>
<dbReference type="Proteomes" id="UP001442841">
    <property type="component" value="Chromosome"/>
</dbReference>
<accession>A0ABZ3FRR2</accession>
<organism evidence="2 3">
    <name type="scientific">Ammonicoccus fulvus</name>
    <dbReference type="NCBI Taxonomy" id="3138240"/>
    <lineage>
        <taxon>Bacteria</taxon>
        <taxon>Bacillati</taxon>
        <taxon>Actinomycetota</taxon>
        <taxon>Actinomycetes</taxon>
        <taxon>Propionibacteriales</taxon>
        <taxon>Propionibacteriaceae</taxon>
        <taxon>Ammonicoccus</taxon>
    </lineage>
</organism>
<feature type="transmembrane region" description="Helical" evidence="1">
    <location>
        <begin position="169"/>
        <end position="188"/>
    </location>
</feature>
<evidence type="ECO:0000313" key="2">
    <source>
        <dbReference type="EMBL" id="XAN08082.1"/>
    </source>
</evidence>
<keyword evidence="1" id="KW-0472">Membrane</keyword>
<feature type="transmembrane region" description="Helical" evidence="1">
    <location>
        <begin position="228"/>
        <end position="253"/>
    </location>
</feature>
<dbReference type="EMBL" id="CP154795">
    <property type="protein sequence ID" value="XAN08082.1"/>
    <property type="molecule type" value="Genomic_DNA"/>
</dbReference>
<name>A0ABZ3FRR2_9ACTN</name>
<dbReference type="RefSeq" id="WP_425309537.1">
    <property type="nucleotide sequence ID" value="NZ_CP154795.1"/>
</dbReference>
<evidence type="ECO:0000313" key="3">
    <source>
        <dbReference type="Proteomes" id="UP001442841"/>
    </source>
</evidence>
<keyword evidence="1" id="KW-0812">Transmembrane</keyword>
<reference evidence="2 3" key="1">
    <citation type="submission" date="2024-04" db="EMBL/GenBank/DDBJ databases">
        <title>Isolation of an actinomycete strain from pig manure.</title>
        <authorList>
            <person name="Gong T."/>
            <person name="Yu Z."/>
            <person name="An M."/>
            <person name="Wei C."/>
            <person name="Yang W."/>
            <person name="Liu L."/>
        </authorList>
    </citation>
    <scope>NUCLEOTIDE SEQUENCE [LARGE SCALE GENOMIC DNA]</scope>
    <source>
        <strain evidence="2 3">ZF39</strain>
    </source>
</reference>
<protein>
    <recommendedName>
        <fullName evidence="4">DUF5134 domain-containing protein</fullName>
    </recommendedName>
</protein>